<keyword evidence="2 6" id="KW-0812">Transmembrane</keyword>
<feature type="transmembrane region" description="Helical" evidence="6">
    <location>
        <begin position="12"/>
        <end position="28"/>
    </location>
</feature>
<comment type="subcellular location">
    <subcellularLocation>
        <location evidence="1">Membrane</location>
        <topology evidence="1">Multi-pass membrane protein</topology>
    </subcellularLocation>
</comment>
<keyword evidence="3 6" id="KW-1133">Transmembrane helix</keyword>
<accession>A0ABT1RWX9</accession>
<keyword evidence="4 6" id="KW-0472">Membrane</keyword>
<feature type="transmembrane region" description="Helical" evidence="6">
    <location>
        <begin position="40"/>
        <end position="60"/>
    </location>
</feature>
<feature type="transmembrane region" description="Helical" evidence="6">
    <location>
        <begin position="337"/>
        <end position="355"/>
    </location>
</feature>
<feature type="region of interest" description="Disordered" evidence="5">
    <location>
        <begin position="399"/>
        <end position="426"/>
    </location>
</feature>
<evidence type="ECO:0000259" key="7">
    <source>
        <dbReference type="Pfam" id="PF00999"/>
    </source>
</evidence>
<evidence type="ECO:0000256" key="4">
    <source>
        <dbReference type="ARBA" id="ARBA00023136"/>
    </source>
</evidence>
<feature type="domain" description="Cation/H+ exchanger transmembrane" evidence="7">
    <location>
        <begin position="26"/>
        <end position="377"/>
    </location>
</feature>
<feature type="transmembrane region" description="Helical" evidence="6">
    <location>
        <begin position="97"/>
        <end position="120"/>
    </location>
</feature>
<dbReference type="PANTHER" id="PTHR43021:SF2">
    <property type="entry name" value="CATION_H+ EXCHANGER DOMAIN-CONTAINING PROTEIN"/>
    <property type="match status" value="1"/>
</dbReference>
<organism evidence="8 9">
    <name type="scientific">Neglectibacter timonensis</name>
    <dbReference type="NCBI Taxonomy" id="1776382"/>
    <lineage>
        <taxon>Bacteria</taxon>
        <taxon>Bacillati</taxon>
        <taxon>Bacillota</taxon>
        <taxon>Clostridia</taxon>
        <taxon>Eubacteriales</taxon>
        <taxon>Oscillospiraceae</taxon>
        <taxon>Neglectibacter</taxon>
    </lineage>
</organism>
<evidence type="ECO:0000256" key="6">
    <source>
        <dbReference type="SAM" id="Phobius"/>
    </source>
</evidence>
<dbReference type="EMBL" id="JANFZH010000007">
    <property type="protein sequence ID" value="MCQ4839183.1"/>
    <property type="molecule type" value="Genomic_DNA"/>
</dbReference>
<name>A0ABT1RWX9_9FIRM</name>
<dbReference type="InterPro" id="IPR038770">
    <property type="entry name" value="Na+/solute_symporter_sf"/>
</dbReference>
<evidence type="ECO:0000313" key="8">
    <source>
        <dbReference type="EMBL" id="MCQ4839183.1"/>
    </source>
</evidence>
<dbReference type="Gene3D" id="1.20.1530.20">
    <property type="match status" value="1"/>
</dbReference>
<dbReference type="RefSeq" id="WP_066867532.1">
    <property type="nucleotide sequence ID" value="NZ_CABKVV010000014.1"/>
</dbReference>
<feature type="compositionally biased region" description="Basic and acidic residues" evidence="5">
    <location>
        <begin position="399"/>
        <end position="423"/>
    </location>
</feature>
<sequence>MKQFLMLGNETSQVILSLSLMLFAGFLVTRVTKRLKLPNVTGYIFAGILLGPYLLDAVPVEVASGMGFVTDIALAYIAFGVGRYFKIATLKKSGGGTLIITVLEALLAMAAITLPMIFLFHLPVPFSLLLGAIGCATAPASTIMTIRQYHAKGPFVNLILQVVALDDAVALVAFSVCTAVTQALEGGGKVNAMDVAAPVLWNLGAVVLGIGLGWVLHRLISERRSSDHRLVIANGVILGMTGLCTLLNISPLLSCMALGASYINLSGNKHLFKEINRFTPPVLLLFFVLSGMRLNIPALATEGVIGVAYFFLRIAGKYAGAFAGCALCRMPGRIRNWLGLALIPQAGVSIGLAALGERMLPPETGALLSAIILSSAVLYETVGPACAKASLFLSHTLEQEDKPGGAGPKPRDEAQGQPEEGKPVVRGHGRIRKLALRMLQAVHH</sequence>
<reference evidence="8 9" key="1">
    <citation type="submission" date="2022-06" db="EMBL/GenBank/DDBJ databases">
        <title>Isolation of gut microbiota from human fecal samples.</title>
        <authorList>
            <person name="Pamer E.G."/>
            <person name="Barat B."/>
            <person name="Waligurski E."/>
            <person name="Medina S."/>
            <person name="Paddock L."/>
            <person name="Mostad J."/>
        </authorList>
    </citation>
    <scope>NUCLEOTIDE SEQUENCE [LARGE SCALE GENOMIC DNA]</scope>
    <source>
        <strain evidence="8 9">DFI.9.73</strain>
    </source>
</reference>
<feature type="transmembrane region" description="Helical" evidence="6">
    <location>
        <begin position="236"/>
        <end position="263"/>
    </location>
</feature>
<keyword evidence="9" id="KW-1185">Reference proteome</keyword>
<protein>
    <submittedName>
        <fullName evidence="8">Cation:proton antiporter</fullName>
    </submittedName>
</protein>
<evidence type="ECO:0000256" key="3">
    <source>
        <dbReference type="ARBA" id="ARBA00022989"/>
    </source>
</evidence>
<dbReference type="Proteomes" id="UP001524473">
    <property type="component" value="Unassembled WGS sequence"/>
</dbReference>
<dbReference type="Pfam" id="PF00999">
    <property type="entry name" value="Na_H_Exchanger"/>
    <property type="match status" value="1"/>
</dbReference>
<evidence type="ECO:0000256" key="1">
    <source>
        <dbReference type="ARBA" id="ARBA00004141"/>
    </source>
</evidence>
<feature type="transmembrane region" description="Helical" evidence="6">
    <location>
        <begin position="283"/>
        <end position="312"/>
    </location>
</feature>
<dbReference type="PANTHER" id="PTHR43021">
    <property type="entry name" value="NA(+)/H(+) ANTIPORTER-RELATED"/>
    <property type="match status" value="1"/>
</dbReference>
<feature type="transmembrane region" description="Helical" evidence="6">
    <location>
        <begin position="195"/>
        <end position="216"/>
    </location>
</feature>
<feature type="transmembrane region" description="Helical" evidence="6">
    <location>
        <begin position="126"/>
        <end position="146"/>
    </location>
</feature>
<feature type="transmembrane region" description="Helical" evidence="6">
    <location>
        <begin position="66"/>
        <end position="85"/>
    </location>
</feature>
<evidence type="ECO:0000256" key="5">
    <source>
        <dbReference type="SAM" id="MobiDB-lite"/>
    </source>
</evidence>
<dbReference type="GeneID" id="90533984"/>
<dbReference type="InterPro" id="IPR006153">
    <property type="entry name" value="Cation/H_exchanger_TM"/>
</dbReference>
<proteinExistence type="predicted"/>
<feature type="transmembrane region" description="Helical" evidence="6">
    <location>
        <begin position="158"/>
        <end position="183"/>
    </location>
</feature>
<comment type="caution">
    <text evidence="8">The sequence shown here is derived from an EMBL/GenBank/DDBJ whole genome shotgun (WGS) entry which is preliminary data.</text>
</comment>
<evidence type="ECO:0000256" key="2">
    <source>
        <dbReference type="ARBA" id="ARBA00022692"/>
    </source>
</evidence>
<gene>
    <name evidence="8" type="ORF">NE695_04555</name>
</gene>
<evidence type="ECO:0000313" key="9">
    <source>
        <dbReference type="Proteomes" id="UP001524473"/>
    </source>
</evidence>